<dbReference type="AlphaFoldDB" id="A0A922MRF6"/>
<gene>
    <name evidence="1" type="ORF">HF086_007455</name>
</gene>
<name>A0A922MRF6_SPOEX</name>
<dbReference type="Proteomes" id="UP000814243">
    <property type="component" value="Unassembled WGS sequence"/>
</dbReference>
<proteinExistence type="predicted"/>
<reference evidence="1" key="1">
    <citation type="journal article" date="2021" name="G3 (Bethesda)">
        <title>Genome and transcriptome analysis of the beet armyworm Spodoptera exigua reveals targets for pest control. .</title>
        <authorList>
            <person name="Simon S."/>
            <person name="Breeschoten T."/>
            <person name="Jansen H.J."/>
            <person name="Dirks R.P."/>
            <person name="Schranz M.E."/>
            <person name="Ros V.I.D."/>
        </authorList>
    </citation>
    <scope>NUCLEOTIDE SEQUENCE</scope>
    <source>
        <strain evidence="1">TB_SE_WUR_2020</strain>
    </source>
</reference>
<protein>
    <submittedName>
        <fullName evidence="1">Uncharacterized protein</fullName>
    </submittedName>
</protein>
<sequence>MPMHGSTVRSDLPVRVWSQHVRQMHQGVASVPNLSKEYRGNEELAARGNNYILSRQIKRCDGTLQGLSRRKLYGDEVAY</sequence>
<evidence type="ECO:0000313" key="2">
    <source>
        <dbReference type="Proteomes" id="UP000814243"/>
    </source>
</evidence>
<dbReference type="EMBL" id="JACEFF010000200">
    <property type="protein sequence ID" value="KAH9642145.1"/>
    <property type="molecule type" value="Genomic_DNA"/>
</dbReference>
<evidence type="ECO:0000313" key="1">
    <source>
        <dbReference type="EMBL" id="KAH9642145.1"/>
    </source>
</evidence>
<accession>A0A922MRF6</accession>
<comment type="caution">
    <text evidence="1">The sequence shown here is derived from an EMBL/GenBank/DDBJ whole genome shotgun (WGS) entry which is preliminary data.</text>
</comment>
<organism evidence="1 2">
    <name type="scientific">Spodoptera exigua</name>
    <name type="common">Beet armyworm</name>
    <name type="synonym">Noctua fulgens</name>
    <dbReference type="NCBI Taxonomy" id="7107"/>
    <lineage>
        <taxon>Eukaryota</taxon>
        <taxon>Metazoa</taxon>
        <taxon>Ecdysozoa</taxon>
        <taxon>Arthropoda</taxon>
        <taxon>Hexapoda</taxon>
        <taxon>Insecta</taxon>
        <taxon>Pterygota</taxon>
        <taxon>Neoptera</taxon>
        <taxon>Endopterygota</taxon>
        <taxon>Lepidoptera</taxon>
        <taxon>Glossata</taxon>
        <taxon>Ditrysia</taxon>
        <taxon>Noctuoidea</taxon>
        <taxon>Noctuidae</taxon>
        <taxon>Amphipyrinae</taxon>
        <taxon>Spodoptera</taxon>
    </lineage>
</organism>